<dbReference type="InterPro" id="IPR029058">
    <property type="entry name" value="AB_hydrolase_fold"/>
</dbReference>
<evidence type="ECO:0008006" key="3">
    <source>
        <dbReference type="Google" id="ProtNLM"/>
    </source>
</evidence>
<comment type="caution">
    <text evidence="1">The sequence shown here is derived from an EMBL/GenBank/DDBJ whole genome shotgun (WGS) entry which is preliminary data.</text>
</comment>
<evidence type="ECO:0000313" key="1">
    <source>
        <dbReference type="EMBL" id="MBG0565405.1"/>
    </source>
</evidence>
<name>A0A931CI88_9ACTN</name>
<reference evidence="1" key="1">
    <citation type="submission" date="2020-11" db="EMBL/GenBank/DDBJ databases">
        <title>Isolation and identification of active actinomycetes.</title>
        <authorList>
            <person name="Sun X."/>
        </authorList>
    </citation>
    <scope>NUCLEOTIDE SEQUENCE</scope>
    <source>
        <strain evidence="1">NEAU-A11</strain>
    </source>
</reference>
<dbReference type="AlphaFoldDB" id="A0A931CI88"/>
<dbReference type="EMBL" id="JADQTO010000015">
    <property type="protein sequence ID" value="MBG0565405.1"/>
    <property type="molecule type" value="Genomic_DNA"/>
</dbReference>
<dbReference type="Gene3D" id="3.40.50.1820">
    <property type="entry name" value="alpha/beta hydrolase"/>
    <property type="match status" value="1"/>
</dbReference>
<sequence length="60" mass="6509">MTVAFGAADRILLRRQSRFTDQLPPHTRHLMMPGAGHVPMTDAPDLIARTVLATTGVAAR</sequence>
<dbReference type="SUPFAM" id="SSF53474">
    <property type="entry name" value="alpha/beta-Hydrolases"/>
    <property type="match status" value="1"/>
</dbReference>
<gene>
    <name evidence="1" type="ORF">I4J89_28520</name>
</gene>
<protein>
    <recommendedName>
        <fullName evidence="3">Alpha/beta hydrolase</fullName>
    </recommendedName>
</protein>
<keyword evidence="2" id="KW-1185">Reference proteome</keyword>
<dbReference type="Proteomes" id="UP000598146">
    <property type="component" value="Unassembled WGS sequence"/>
</dbReference>
<proteinExistence type="predicted"/>
<organism evidence="1 2">
    <name type="scientific">Actinoplanes aureus</name>
    <dbReference type="NCBI Taxonomy" id="2792083"/>
    <lineage>
        <taxon>Bacteria</taxon>
        <taxon>Bacillati</taxon>
        <taxon>Actinomycetota</taxon>
        <taxon>Actinomycetes</taxon>
        <taxon>Micromonosporales</taxon>
        <taxon>Micromonosporaceae</taxon>
        <taxon>Actinoplanes</taxon>
    </lineage>
</organism>
<evidence type="ECO:0000313" key="2">
    <source>
        <dbReference type="Proteomes" id="UP000598146"/>
    </source>
</evidence>
<accession>A0A931CI88</accession>